<keyword evidence="5" id="KW-1003">Cell membrane</keyword>
<keyword evidence="6" id="KW-0997">Cell inner membrane</keyword>
<evidence type="ECO:0000256" key="1">
    <source>
        <dbReference type="ARBA" id="ARBA00004533"/>
    </source>
</evidence>
<dbReference type="Pfam" id="PF01203">
    <property type="entry name" value="T2SSN"/>
    <property type="match status" value="1"/>
</dbReference>
<keyword evidence="8" id="KW-0653">Protein transport</keyword>
<evidence type="ECO:0000256" key="10">
    <source>
        <dbReference type="ARBA" id="ARBA00030772"/>
    </source>
</evidence>
<evidence type="ECO:0000313" key="12">
    <source>
        <dbReference type="Proteomes" id="UP001501337"/>
    </source>
</evidence>
<accession>A0ABP7NL75</accession>
<name>A0ABP7NL75_9GAMM</name>
<proteinExistence type="inferred from homology"/>
<evidence type="ECO:0000256" key="8">
    <source>
        <dbReference type="ARBA" id="ARBA00022927"/>
    </source>
</evidence>
<evidence type="ECO:0000256" key="2">
    <source>
        <dbReference type="ARBA" id="ARBA00007208"/>
    </source>
</evidence>
<keyword evidence="9" id="KW-0472">Membrane</keyword>
<comment type="caution">
    <text evidence="11">The sequence shown here is derived from an EMBL/GenBank/DDBJ whole genome shotgun (WGS) entry which is preliminary data.</text>
</comment>
<comment type="similarity">
    <text evidence="2">Belongs to the GSP N family.</text>
</comment>
<dbReference type="InterPro" id="IPR022792">
    <property type="entry name" value="T2SS_protein-GspN"/>
</dbReference>
<dbReference type="Proteomes" id="UP001501337">
    <property type="component" value="Unassembled WGS sequence"/>
</dbReference>
<comment type="subcellular location">
    <subcellularLocation>
        <location evidence="1">Cell inner membrane</location>
    </subcellularLocation>
</comment>
<dbReference type="EMBL" id="BAABBO010000001">
    <property type="protein sequence ID" value="GAA3948611.1"/>
    <property type="molecule type" value="Genomic_DNA"/>
</dbReference>
<keyword evidence="4" id="KW-0813">Transport</keyword>
<sequence length="255" mass="27249">MRIFLAIAAVLLVSLIFITSALVHMPAAVMWDMVSKSADLRSMPVQPQQLSGTIWDGAALAVVQQTGEQVLVNWNLSVGSLLFGEEFVQTKVRTRGIDLTVGATTSSSVADVNVSGSIDLDVFRPILSQNRLQVGGLVDVRNVQASYDFNNEQLLSASGDLFWPGGRVSYPVGAKDQTTDIPALRGDLGETGGQPSLDVVLNDTGAKLLSAVLEPGMMLALQVRKRMLDVAGAPYSDRADADAIVFRLKQPLAPQ</sequence>
<gene>
    <name evidence="11" type="ORF">GCM10022278_04770</name>
</gene>
<organism evidence="11 12">
    <name type="scientific">Allohahella marinimesophila</name>
    <dbReference type="NCBI Taxonomy" id="1054972"/>
    <lineage>
        <taxon>Bacteria</taxon>
        <taxon>Pseudomonadati</taxon>
        <taxon>Pseudomonadota</taxon>
        <taxon>Gammaproteobacteria</taxon>
        <taxon>Oceanospirillales</taxon>
        <taxon>Hahellaceae</taxon>
        <taxon>Allohahella</taxon>
    </lineage>
</organism>
<keyword evidence="12" id="KW-1185">Reference proteome</keyword>
<evidence type="ECO:0000256" key="5">
    <source>
        <dbReference type="ARBA" id="ARBA00022475"/>
    </source>
</evidence>
<dbReference type="RefSeq" id="WP_344802896.1">
    <property type="nucleotide sequence ID" value="NZ_BAABBO010000001.1"/>
</dbReference>
<evidence type="ECO:0000256" key="9">
    <source>
        <dbReference type="ARBA" id="ARBA00023136"/>
    </source>
</evidence>
<evidence type="ECO:0000256" key="3">
    <source>
        <dbReference type="ARBA" id="ARBA00021563"/>
    </source>
</evidence>
<protein>
    <recommendedName>
        <fullName evidence="3">Type II secretion system protein N</fullName>
    </recommendedName>
    <alternativeName>
        <fullName evidence="10">General secretion pathway protein N</fullName>
    </alternativeName>
</protein>
<evidence type="ECO:0000256" key="6">
    <source>
        <dbReference type="ARBA" id="ARBA00022519"/>
    </source>
</evidence>
<evidence type="ECO:0000313" key="11">
    <source>
        <dbReference type="EMBL" id="GAA3948611.1"/>
    </source>
</evidence>
<evidence type="ECO:0000256" key="4">
    <source>
        <dbReference type="ARBA" id="ARBA00022448"/>
    </source>
</evidence>
<keyword evidence="7" id="KW-0812">Transmembrane</keyword>
<evidence type="ECO:0000256" key="7">
    <source>
        <dbReference type="ARBA" id="ARBA00022692"/>
    </source>
</evidence>
<reference evidence="12" key="1">
    <citation type="journal article" date="2019" name="Int. J. Syst. Evol. Microbiol.">
        <title>The Global Catalogue of Microorganisms (GCM) 10K type strain sequencing project: providing services to taxonomists for standard genome sequencing and annotation.</title>
        <authorList>
            <consortium name="The Broad Institute Genomics Platform"/>
            <consortium name="The Broad Institute Genome Sequencing Center for Infectious Disease"/>
            <person name="Wu L."/>
            <person name="Ma J."/>
        </authorList>
    </citation>
    <scope>NUCLEOTIDE SEQUENCE [LARGE SCALE GENOMIC DNA]</scope>
    <source>
        <strain evidence="12">JCM 17555</strain>
    </source>
</reference>